<gene>
    <name evidence="5" type="ORF">KTT_02960</name>
</gene>
<evidence type="ECO:0000256" key="3">
    <source>
        <dbReference type="ARBA" id="ARBA00023163"/>
    </source>
</evidence>
<dbReference type="InterPro" id="IPR009057">
    <property type="entry name" value="Homeodomain-like_sf"/>
</dbReference>
<dbReference type="OrthoDB" id="145012at2"/>
<evidence type="ECO:0000313" key="6">
    <source>
        <dbReference type="Proteomes" id="UP000287352"/>
    </source>
</evidence>
<keyword evidence="2" id="KW-0238">DNA-binding</keyword>
<dbReference type="InterPro" id="IPR018060">
    <property type="entry name" value="HTH_AraC"/>
</dbReference>
<dbReference type="RefSeq" id="WP_126578039.1">
    <property type="nucleotide sequence ID" value="NZ_BIFR01000001.1"/>
</dbReference>
<name>A0A401ZUD1_9CHLR</name>
<accession>A0A401ZUD1</accession>
<dbReference type="PROSITE" id="PS01124">
    <property type="entry name" value="HTH_ARAC_FAMILY_2"/>
    <property type="match status" value="1"/>
</dbReference>
<protein>
    <recommendedName>
        <fullName evidence="4">HTH araC/xylS-type domain-containing protein</fullName>
    </recommendedName>
</protein>
<dbReference type="SMART" id="SM00342">
    <property type="entry name" value="HTH_ARAC"/>
    <property type="match status" value="1"/>
</dbReference>
<dbReference type="Gene3D" id="2.60.120.10">
    <property type="entry name" value="Jelly Rolls"/>
    <property type="match status" value="1"/>
</dbReference>
<dbReference type="Pfam" id="PF07883">
    <property type="entry name" value="Cupin_2"/>
    <property type="match status" value="1"/>
</dbReference>
<dbReference type="SUPFAM" id="SSF46689">
    <property type="entry name" value="Homeodomain-like"/>
    <property type="match status" value="1"/>
</dbReference>
<organism evidence="5 6">
    <name type="scientific">Tengunoibacter tsumagoiensis</name>
    <dbReference type="NCBI Taxonomy" id="2014871"/>
    <lineage>
        <taxon>Bacteria</taxon>
        <taxon>Bacillati</taxon>
        <taxon>Chloroflexota</taxon>
        <taxon>Ktedonobacteria</taxon>
        <taxon>Ktedonobacterales</taxon>
        <taxon>Dictyobacteraceae</taxon>
        <taxon>Tengunoibacter</taxon>
    </lineage>
</organism>
<dbReference type="GO" id="GO:0043565">
    <property type="term" value="F:sequence-specific DNA binding"/>
    <property type="evidence" value="ECO:0007669"/>
    <property type="project" value="InterPro"/>
</dbReference>
<proteinExistence type="predicted"/>
<dbReference type="Proteomes" id="UP000287352">
    <property type="component" value="Unassembled WGS sequence"/>
</dbReference>
<dbReference type="GO" id="GO:0003700">
    <property type="term" value="F:DNA-binding transcription factor activity"/>
    <property type="evidence" value="ECO:0007669"/>
    <property type="project" value="InterPro"/>
</dbReference>
<dbReference type="InterPro" id="IPR018062">
    <property type="entry name" value="HTH_AraC-typ_CS"/>
</dbReference>
<dbReference type="InterPro" id="IPR014710">
    <property type="entry name" value="RmlC-like_jellyroll"/>
</dbReference>
<reference evidence="6" key="1">
    <citation type="submission" date="2018-12" db="EMBL/GenBank/DDBJ databases">
        <title>Tengunoibacter tsumagoiensis gen. nov., sp. nov., Dictyobacter kobayashii sp. nov., D. alpinus sp. nov., and D. joshuensis sp. nov. and description of Dictyobacteraceae fam. nov. within the order Ktedonobacterales isolated from Tengu-no-mugimeshi.</title>
        <authorList>
            <person name="Wang C.M."/>
            <person name="Zheng Y."/>
            <person name="Sakai Y."/>
            <person name="Toyoda A."/>
            <person name="Minakuchi Y."/>
            <person name="Abe K."/>
            <person name="Yokota A."/>
            <person name="Yabe S."/>
        </authorList>
    </citation>
    <scope>NUCLEOTIDE SEQUENCE [LARGE SCALE GENOMIC DNA]</scope>
    <source>
        <strain evidence="6">Uno3</strain>
    </source>
</reference>
<feature type="domain" description="HTH araC/xylS-type" evidence="4">
    <location>
        <begin position="230"/>
        <end position="328"/>
    </location>
</feature>
<dbReference type="InterPro" id="IPR050204">
    <property type="entry name" value="AraC_XylS_family_regulators"/>
</dbReference>
<dbReference type="AlphaFoldDB" id="A0A401ZUD1"/>
<evidence type="ECO:0000256" key="1">
    <source>
        <dbReference type="ARBA" id="ARBA00023015"/>
    </source>
</evidence>
<dbReference type="InterPro" id="IPR011051">
    <property type="entry name" value="RmlC_Cupin_sf"/>
</dbReference>
<dbReference type="SUPFAM" id="SSF51182">
    <property type="entry name" value="RmlC-like cupins"/>
    <property type="match status" value="1"/>
</dbReference>
<dbReference type="PANTHER" id="PTHR46796:SF13">
    <property type="entry name" value="HTH-TYPE TRANSCRIPTIONAL ACTIVATOR RHAS"/>
    <property type="match status" value="1"/>
</dbReference>
<evidence type="ECO:0000256" key="2">
    <source>
        <dbReference type="ARBA" id="ARBA00023125"/>
    </source>
</evidence>
<comment type="caution">
    <text evidence="5">The sequence shown here is derived from an EMBL/GenBank/DDBJ whole genome shotgun (WGS) entry which is preliminary data.</text>
</comment>
<evidence type="ECO:0000259" key="4">
    <source>
        <dbReference type="PROSITE" id="PS01124"/>
    </source>
</evidence>
<keyword evidence="6" id="KW-1185">Reference proteome</keyword>
<dbReference type="EMBL" id="BIFR01000001">
    <property type="protein sequence ID" value="GCE10437.1"/>
    <property type="molecule type" value="Genomic_DNA"/>
</dbReference>
<keyword evidence="1" id="KW-0805">Transcription regulation</keyword>
<keyword evidence="3" id="KW-0804">Transcription</keyword>
<dbReference type="Gene3D" id="1.10.10.60">
    <property type="entry name" value="Homeodomain-like"/>
    <property type="match status" value="1"/>
</dbReference>
<dbReference type="PANTHER" id="PTHR46796">
    <property type="entry name" value="HTH-TYPE TRANSCRIPTIONAL ACTIVATOR RHAS-RELATED"/>
    <property type="match status" value="1"/>
</dbReference>
<dbReference type="Pfam" id="PF12833">
    <property type="entry name" value="HTH_18"/>
    <property type="match status" value="1"/>
</dbReference>
<evidence type="ECO:0000313" key="5">
    <source>
        <dbReference type="EMBL" id="GCE10437.1"/>
    </source>
</evidence>
<dbReference type="PROSITE" id="PS00041">
    <property type="entry name" value="HTH_ARAC_FAMILY_1"/>
    <property type="match status" value="1"/>
</dbReference>
<sequence>MTLAKNLNRSQYQTYRKNMNPAQFKLLQQDPHALDRLDLRFCWGNYGIQVLRCHLATMPAGQIINAHKHREYEFHFIPAGKGTLVLEDGRYPVHAGMFYLTGPQVVHQQEADLWEAMDELCLHIDIVKLPQTHSTGDEPVIGWGEQWERGEAAECVRQLDTMPAFPTLDQYDAMSWFLTAYRAWHDRELGAFSTIRQAVIQILLRAARAHHVTQIQTALPARDMNTYRYRLATQYIRDNYARALPLEEVADELHICGRQLQRILDEEANETFSGYLEHYRLSQVCIALTHSDQTIEQLAVAHGFTSGSYLHYVFKKRLGLTPQQYREQQRQT</sequence>
<dbReference type="InterPro" id="IPR013096">
    <property type="entry name" value="Cupin_2"/>
</dbReference>